<dbReference type="GO" id="GO:0005524">
    <property type="term" value="F:ATP binding"/>
    <property type="evidence" value="ECO:0007669"/>
    <property type="project" value="UniProtKB-UniRule"/>
</dbReference>
<evidence type="ECO:0000256" key="7">
    <source>
        <dbReference type="ARBA" id="ARBA00022917"/>
    </source>
</evidence>
<dbReference type="SMART" id="SM01016">
    <property type="entry name" value="Arg_tRNA_synt_N"/>
    <property type="match status" value="1"/>
</dbReference>
<dbReference type="FunFam" id="1.10.730.10:FF:000008">
    <property type="entry name" value="Arginine--tRNA ligase"/>
    <property type="match status" value="1"/>
</dbReference>
<protein>
    <recommendedName>
        <fullName evidence="10">Arginine--tRNA ligase</fullName>
        <ecNumber evidence="10">6.1.1.19</ecNumber>
    </recommendedName>
    <alternativeName>
        <fullName evidence="10">Arginyl-tRNA synthetase</fullName>
        <shortName evidence="10">ArgRS</shortName>
    </alternativeName>
</protein>
<evidence type="ECO:0000256" key="4">
    <source>
        <dbReference type="ARBA" id="ARBA00022598"/>
    </source>
</evidence>
<dbReference type="InterPro" id="IPR001412">
    <property type="entry name" value="aa-tRNA-synth_I_CS"/>
</dbReference>
<dbReference type="InterPro" id="IPR036695">
    <property type="entry name" value="Arg-tRNA-synth_N_sf"/>
</dbReference>
<dbReference type="Pfam" id="PF00750">
    <property type="entry name" value="tRNA-synt_1d"/>
    <property type="match status" value="1"/>
</dbReference>
<feature type="domain" description="Arginyl tRNA synthetase N-terminal" evidence="13">
    <location>
        <begin position="2"/>
        <end position="85"/>
    </location>
</feature>
<evidence type="ECO:0000256" key="1">
    <source>
        <dbReference type="ARBA" id="ARBA00004496"/>
    </source>
</evidence>
<evidence type="ECO:0000256" key="2">
    <source>
        <dbReference type="ARBA" id="ARBA00005594"/>
    </source>
</evidence>
<evidence type="ECO:0000256" key="3">
    <source>
        <dbReference type="ARBA" id="ARBA00022490"/>
    </source>
</evidence>
<dbReference type="FunFam" id="3.40.50.620:FF:000116">
    <property type="entry name" value="Arginine--tRNA ligase"/>
    <property type="match status" value="1"/>
</dbReference>
<feature type="domain" description="DALR anticodon binding" evidence="12">
    <location>
        <begin position="451"/>
        <end position="566"/>
    </location>
</feature>
<dbReference type="CDD" id="cd07956">
    <property type="entry name" value="Anticodon_Ia_Arg"/>
    <property type="match status" value="1"/>
</dbReference>
<dbReference type="HAMAP" id="MF_00123">
    <property type="entry name" value="Arg_tRNA_synth"/>
    <property type="match status" value="1"/>
</dbReference>
<keyword evidence="6 10" id="KW-0067">ATP-binding</keyword>
<dbReference type="Proteomes" id="UP000198577">
    <property type="component" value="Unassembled WGS sequence"/>
</dbReference>
<dbReference type="STRING" id="937334.SAMN05444406_12141"/>
<dbReference type="PANTHER" id="PTHR11956">
    <property type="entry name" value="ARGINYL-TRNA SYNTHETASE"/>
    <property type="match status" value="1"/>
</dbReference>
<keyword evidence="7 10" id="KW-0648">Protein biosynthesis</keyword>
<accession>A0A1I5X3G4</accession>
<evidence type="ECO:0000256" key="11">
    <source>
        <dbReference type="RuleBase" id="RU363038"/>
    </source>
</evidence>
<dbReference type="InterPro" id="IPR005148">
    <property type="entry name" value="Arg-tRNA-synth_N"/>
</dbReference>
<comment type="similarity">
    <text evidence="2 10 11">Belongs to the class-I aminoacyl-tRNA synthetase family.</text>
</comment>
<dbReference type="EMBL" id="FOXR01000021">
    <property type="protein sequence ID" value="SFQ26401.1"/>
    <property type="molecule type" value="Genomic_DNA"/>
</dbReference>
<dbReference type="InterPro" id="IPR035684">
    <property type="entry name" value="ArgRS_core"/>
</dbReference>
<keyword evidence="3 10" id="KW-0963">Cytoplasm</keyword>
<dbReference type="InterPro" id="IPR008909">
    <property type="entry name" value="DALR_anticod-bd"/>
</dbReference>
<evidence type="ECO:0000313" key="15">
    <source>
        <dbReference type="Proteomes" id="UP000198577"/>
    </source>
</evidence>
<comment type="subcellular location">
    <subcellularLocation>
        <location evidence="1 10">Cytoplasm</location>
    </subcellularLocation>
</comment>
<dbReference type="SMART" id="SM00836">
    <property type="entry name" value="DALR_1"/>
    <property type="match status" value="1"/>
</dbReference>
<dbReference type="OrthoDB" id="9805987at2"/>
<dbReference type="PANTHER" id="PTHR11956:SF5">
    <property type="entry name" value="ARGININE--TRNA LIGASE, CYTOPLASMIC"/>
    <property type="match status" value="1"/>
</dbReference>
<dbReference type="SUPFAM" id="SSF52374">
    <property type="entry name" value="Nucleotidylyl transferase"/>
    <property type="match status" value="1"/>
</dbReference>
<comment type="catalytic activity">
    <reaction evidence="9 10">
        <text>tRNA(Arg) + L-arginine + ATP = L-arginyl-tRNA(Arg) + AMP + diphosphate</text>
        <dbReference type="Rhea" id="RHEA:20301"/>
        <dbReference type="Rhea" id="RHEA-COMP:9658"/>
        <dbReference type="Rhea" id="RHEA-COMP:9673"/>
        <dbReference type="ChEBI" id="CHEBI:30616"/>
        <dbReference type="ChEBI" id="CHEBI:32682"/>
        <dbReference type="ChEBI" id="CHEBI:33019"/>
        <dbReference type="ChEBI" id="CHEBI:78442"/>
        <dbReference type="ChEBI" id="CHEBI:78513"/>
        <dbReference type="ChEBI" id="CHEBI:456215"/>
        <dbReference type="EC" id="6.1.1.19"/>
    </reaction>
</comment>
<dbReference type="CDD" id="cd00671">
    <property type="entry name" value="ArgRS_core"/>
    <property type="match status" value="1"/>
</dbReference>
<dbReference type="InterPro" id="IPR001278">
    <property type="entry name" value="Arg-tRNA-ligase"/>
</dbReference>
<dbReference type="Pfam" id="PF03485">
    <property type="entry name" value="Arg_tRNA_synt_N"/>
    <property type="match status" value="1"/>
</dbReference>
<sequence>MFDVKDIIAQAIHKQLPELSRDQIYDMLEYPPNPEMGDIALPCFKLSKTLRKPPVQIAQELASNISDMEFIDKVEPVSGYLNFFFNKPLFVEQTLKRILEEQERYGSQPIGQGKTIVIDYSAPNIAKPFHVGHLRSTVIGNSLRKIFEFMGYRCIGVNHLGDWGTQFGKLIVAYKLWGNKEEVEAHGIKELMRLYVKFHEEAEKDPKLEDEARSWFARMEKGDSEALELWQWFKDISLKEFQKVYDLLDVHFDSYAGESFYNDKMDAVIEELKQKNLLKESEGAMIVDLEEYGMPPCMILKKDGSSLYATRDIAAAIYRKKAYDFHKCIYVTGAAQSLHFQQWFKVIELMGYEWAKDLIHVPFGLVSLGGEKLSTRKGKVVLLEDILSEAIKKTLEIIESKNPDLENKEEVARYMGVGAVIFSDLYSNRIKDVSFSWDEVLNFDGETGPYVQYTHARCCSVIRKAPEQEVSSFNPCLLQTKEEYQLCKTLYQFPEKVMMALTQLEPSIITRYLVDVAQDFNRFYHEHPILVDDQQLRTARLALVKATRITLANGLKLIGLKPLERV</sequence>
<organism evidence="14 15">
    <name type="scientific">Caldicoprobacter faecalis</name>
    <dbReference type="NCBI Taxonomy" id="937334"/>
    <lineage>
        <taxon>Bacteria</taxon>
        <taxon>Bacillati</taxon>
        <taxon>Bacillota</taxon>
        <taxon>Clostridia</taxon>
        <taxon>Caldicoprobacterales</taxon>
        <taxon>Caldicoprobacteraceae</taxon>
        <taxon>Caldicoprobacter</taxon>
    </lineage>
</organism>
<feature type="short sequence motif" description="'HIGH' region" evidence="10">
    <location>
        <begin position="123"/>
        <end position="133"/>
    </location>
</feature>
<name>A0A1I5X3G4_9FIRM</name>
<dbReference type="SUPFAM" id="SSF47323">
    <property type="entry name" value="Anticodon-binding domain of a subclass of class I aminoacyl-tRNA synthetases"/>
    <property type="match status" value="1"/>
</dbReference>
<dbReference type="Pfam" id="PF05746">
    <property type="entry name" value="DALR_1"/>
    <property type="match status" value="1"/>
</dbReference>
<evidence type="ECO:0000313" key="14">
    <source>
        <dbReference type="EMBL" id="SFQ26401.1"/>
    </source>
</evidence>
<keyword evidence="4 10" id="KW-0436">Ligase</keyword>
<evidence type="ECO:0000256" key="6">
    <source>
        <dbReference type="ARBA" id="ARBA00022840"/>
    </source>
</evidence>
<dbReference type="InterPro" id="IPR009080">
    <property type="entry name" value="tRNAsynth_Ia_anticodon-bd"/>
</dbReference>
<dbReference type="Gene3D" id="3.40.50.620">
    <property type="entry name" value="HUPs"/>
    <property type="match status" value="1"/>
</dbReference>
<dbReference type="Gene3D" id="1.10.730.10">
    <property type="entry name" value="Isoleucyl-tRNA Synthetase, Domain 1"/>
    <property type="match status" value="1"/>
</dbReference>
<keyword evidence="5 10" id="KW-0547">Nucleotide-binding</keyword>
<evidence type="ECO:0000256" key="8">
    <source>
        <dbReference type="ARBA" id="ARBA00023146"/>
    </source>
</evidence>
<dbReference type="GO" id="GO:0004814">
    <property type="term" value="F:arginine-tRNA ligase activity"/>
    <property type="evidence" value="ECO:0007669"/>
    <property type="project" value="UniProtKB-UniRule"/>
</dbReference>
<dbReference type="PRINTS" id="PR01038">
    <property type="entry name" value="TRNASYNTHARG"/>
</dbReference>
<dbReference type="SUPFAM" id="SSF55190">
    <property type="entry name" value="Arginyl-tRNA synthetase (ArgRS), N-terminal 'additional' domain"/>
    <property type="match status" value="1"/>
</dbReference>
<dbReference type="RefSeq" id="WP_092282522.1">
    <property type="nucleotide sequence ID" value="NZ_FOXR01000021.1"/>
</dbReference>
<evidence type="ECO:0000256" key="5">
    <source>
        <dbReference type="ARBA" id="ARBA00022741"/>
    </source>
</evidence>
<dbReference type="GO" id="GO:0005737">
    <property type="term" value="C:cytoplasm"/>
    <property type="evidence" value="ECO:0007669"/>
    <property type="project" value="UniProtKB-SubCell"/>
</dbReference>
<evidence type="ECO:0000259" key="13">
    <source>
        <dbReference type="SMART" id="SM01016"/>
    </source>
</evidence>
<dbReference type="InterPro" id="IPR014729">
    <property type="entry name" value="Rossmann-like_a/b/a_fold"/>
</dbReference>
<comment type="subunit">
    <text evidence="10">Monomer.</text>
</comment>
<dbReference type="GO" id="GO:0006420">
    <property type="term" value="P:arginyl-tRNA aminoacylation"/>
    <property type="evidence" value="ECO:0007669"/>
    <property type="project" value="UniProtKB-UniRule"/>
</dbReference>
<proteinExistence type="inferred from homology"/>
<keyword evidence="15" id="KW-1185">Reference proteome</keyword>
<dbReference type="Gene3D" id="3.30.1360.70">
    <property type="entry name" value="Arginyl tRNA synthetase N-terminal domain"/>
    <property type="match status" value="1"/>
</dbReference>
<evidence type="ECO:0000256" key="10">
    <source>
        <dbReference type="HAMAP-Rule" id="MF_00123"/>
    </source>
</evidence>
<reference evidence="14 15" key="1">
    <citation type="submission" date="2016-10" db="EMBL/GenBank/DDBJ databases">
        <authorList>
            <person name="de Groot N.N."/>
        </authorList>
    </citation>
    <scope>NUCLEOTIDE SEQUENCE [LARGE SCALE GENOMIC DNA]</scope>
    <source>
        <strain evidence="14 15">DSM 20678</strain>
    </source>
</reference>
<evidence type="ECO:0000259" key="12">
    <source>
        <dbReference type="SMART" id="SM00836"/>
    </source>
</evidence>
<gene>
    <name evidence="10" type="primary">argS</name>
    <name evidence="14" type="ORF">SAMN05444406_12141</name>
</gene>
<keyword evidence="8 10" id="KW-0030">Aminoacyl-tRNA synthetase</keyword>
<dbReference type="EC" id="6.1.1.19" evidence="10"/>
<dbReference type="NCBIfam" id="TIGR00456">
    <property type="entry name" value="argS"/>
    <property type="match status" value="1"/>
</dbReference>
<dbReference type="PROSITE" id="PS00178">
    <property type="entry name" value="AA_TRNA_LIGASE_I"/>
    <property type="match status" value="1"/>
</dbReference>
<evidence type="ECO:0000256" key="9">
    <source>
        <dbReference type="ARBA" id="ARBA00049339"/>
    </source>
</evidence>
<dbReference type="AlphaFoldDB" id="A0A1I5X3G4"/>